<name>A0ABS0TM12_9FLAO</name>
<proteinExistence type="predicted"/>
<protein>
    <recommendedName>
        <fullName evidence="3">DUF4274 domain-containing protein</fullName>
    </recommendedName>
</protein>
<gene>
    <name evidence="1" type="ORF">I6U50_13495</name>
</gene>
<evidence type="ECO:0008006" key="3">
    <source>
        <dbReference type="Google" id="ProtNLM"/>
    </source>
</evidence>
<sequence length="335" mass="39350">MTSPFLNFSFTECRKKNIEENRETITPEVQAISSLMNLTGVSRLFKKEDIYELVKRAQLVFPERDLAIDFFDEDVLIQFLYESEVYNLDLDFLISYIGFEVADVNTNQTPFDSWAINIPYYKQIAGIIAIVGGTLNLDTSRSNVSGQKNNFTIDFGNAPDDIDFTHEHLKKAETFASAILNRIPDGAFERLEREFPNKFLELEMRNAPFKEPIFDFEALPKEKQEILWMHFWPNMEYFNDLDQRDHDLRLIYLAWLWANGFVIDKDLNSVHIDFRIKNFDPEEISEGEDGNNELLNLNMLYNLDELFPLLEDPEVKKLSHRPWENLDIYSRQKSV</sequence>
<evidence type="ECO:0000313" key="2">
    <source>
        <dbReference type="Proteomes" id="UP000635665"/>
    </source>
</evidence>
<keyword evidence="2" id="KW-1185">Reference proteome</keyword>
<accession>A0ABS0TM12</accession>
<dbReference type="EMBL" id="JAEHNY010000013">
    <property type="protein sequence ID" value="MBI6121038.1"/>
    <property type="molecule type" value="Genomic_DNA"/>
</dbReference>
<dbReference type="Proteomes" id="UP000635665">
    <property type="component" value="Unassembled WGS sequence"/>
</dbReference>
<comment type="caution">
    <text evidence="1">The sequence shown here is derived from an EMBL/GenBank/DDBJ whole genome shotgun (WGS) entry which is preliminary data.</text>
</comment>
<evidence type="ECO:0000313" key="1">
    <source>
        <dbReference type="EMBL" id="MBI6121038.1"/>
    </source>
</evidence>
<reference evidence="1 2" key="1">
    <citation type="submission" date="2020-12" db="EMBL/GenBank/DDBJ databases">
        <title>Salegentibacter orientalis sp. nov., isolated from costal sediment.</title>
        <authorList>
            <person name="Lian F.-B."/>
        </authorList>
    </citation>
    <scope>NUCLEOTIDE SEQUENCE [LARGE SCALE GENOMIC DNA]</scope>
    <source>
        <strain evidence="1 2">F60176</strain>
    </source>
</reference>
<dbReference type="RefSeq" id="WP_198639227.1">
    <property type="nucleotide sequence ID" value="NZ_JAEHNY010000013.1"/>
</dbReference>
<organism evidence="1 2">
    <name type="scientific">Salegentibacter maritimus</name>
    <dbReference type="NCBI Taxonomy" id="2794347"/>
    <lineage>
        <taxon>Bacteria</taxon>
        <taxon>Pseudomonadati</taxon>
        <taxon>Bacteroidota</taxon>
        <taxon>Flavobacteriia</taxon>
        <taxon>Flavobacteriales</taxon>
        <taxon>Flavobacteriaceae</taxon>
        <taxon>Salegentibacter</taxon>
    </lineage>
</organism>